<dbReference type="EMBL" id="GFPF01001685">
    <property type="protein sequence ID" value="MAA12831.1"/>
    <property type="molecule type" value="Transcribed_RNA"/>
</dbReference>
<name>A0A224YEI1_9ACAR</name>
<reference evidence="1" key="1">
    <citation type="journal article" date="2017" name="Parasit. Vectors">
        <title>Sialotranscriptomics of Rhipicephalus zambeziensis reveals intricate expression profiles of secretory proteins and suggests tight temporal transcriptional regulation during blood-feeding.</title>
        <authorList>
            <person name="de Castro M.H."/>
            <person name="de Klerk D."/>
            <person name="Pienaar R."/>
            <person name="Rees D.J.G."/>
            <person name="Mans B.J."/>
        </authorList>
    </citation>
    <scope>NUCLEOTIDE SEQUENCE</scope>
    <source>
        <tissue evidence="1">Salivary glands</tissue>
    </source>
</reference>
<proteinExistence type="predicted"/>
<organism evidence="1">
    <name type="scientific">Rhipicephalus zambeziensis</name>
    <dbReference type="NCBI Taxonomy" id="60191"/>
    <lineage>
        <taxon>Eukaryota</taxon>
        <taxon>Metazoa</taxon>
        <taxon>Ecdysozoa</taxon>
        <taxon>Arthropoda</taxon>
        <taxon>Chelicerata</taxon>
        <taxon>Arachnida</taxon>
        <taxon>Acari</taxon>
        <taxon>Parasitiformes</taxon>
        <taxon>Ixodida</taxon>
        <taxon>Ixodoidea</taxon>
        <taxon>Ixodidae</taxon>
        <taxon>Rhipicephalinae</taxon>
        <taxon>Rhipicephalus</taxon>
        <taxon>Rhipicephalus</taxon>
    </lineage>
</organism>
<sequence>MYKISALFQFFEALHSETCKSKNMDAVSERSKYSCCAQQQTVNSFHGIKRQRLQSVFYFCHLSFFSFFTNRQCWHPQSVRWGYSRIFACCQVFDDMKGLHKKVGMPLAFCQGLRERSPSFCDQHFFFSGSAAAKYLLHRGARKGLWATQYPVRSDAVEKQKACQENKRRVVQCVWTRTLFPQEAP</sequence>
<accession>A0A224YEI1</accession>
<evidence type="ECO:0000313" key="1">
    <source>
        <dbReference type="EMBL" id="MAA12831.1"/>
    </source>
</evidence>
<dbReference type="AlphaFoldDB" id="A0A224YEI1"/>
<protein>
    <submittedName>
        <fullName evidence="1">Uncharacterized protein</fullName>
    </submittedName>
</protein>